<protein>
    <recommendedName>
        <fullName evidence="3">Streptogramin lyase</fullName>
    </recommendedName>
</protein>
<evidence type="ECO:0000313" key="1">
    <source>
        <dbReference type="EMBL" id="SHO45976.1"/>
    </source>
</evidence>
<dbReference type="RefSeq" id="WP_133124079.1">
    <property type="nucleotide sequence ID" value="NZ_FRFC01000003.1"/>
</dbReference>
<name>A0A2H1EHH1_9ARCH</name>
<keyword evidence="2" id="KW-1185">Reference proteome</keyword>
<gene>
    <name evidence="1" type="ORF">NSIN_20842</name>
</gene>
<dbReference type="Pfam" id="PF24684">
    <property type="entry name" value="Vgb_lyase"/>
    <property type="match status" value="1"/>
</dbReference>
<dbReference type="Gene3D" id="2.130.10.10">
    <property type="entry name" value="YVTN repeat-like/Quinoprotein amine dehydrogenase"/>
    <property type="match status" value="1"/>
</dbReference>
<evidence type="ECO:0008006" key="3">
    <source>
        <dbReference type="Google" id="ProtNLM"/>
    </source>
</evidence>
<reference evidence="2" key="1">
    <citation type="submission" date="2016-12" db="EMBL/GenBank/DDBJ databases">
        <authorList>
            <person name="Herbold C."/>
        </authorList>
    </citation>
    <scope>NUCLEOTIDE SEQUENCE [LARGE SCALE GENOMIC DNA]</scope>
</reference>
<organism evidence="1 2">
    <name type="scientific">Nitrosotalea sinensis</name>
    <dbReference type="NCBI Taxonomy" id="1499975"/>
    <lineage>
        <taxon>Archaea</taxon>
        <taxon>Nitrososphaerota</taxon>
        <taxon>Nitrososphaeria</taxon>
        <taxon>Nitrosotaleales</taxon>
        <taxon>Nitrosotaleaceae</taxon>
        <taxon>Nitrosotalea</taxon>
    </lineage>
</organism>
<dbReference type="PANTHER" id="PTHR40274:SF3">
    <property type="entry name" value="VIRGINIAMYCIN B LYASE"/>
    <property type="match status" value="1"/>
</dbReference>
<dbReference type="AlphaFoldDB" id="A0A2H1EHH1"/>
<evidence type="ECO:0000313" key="2">
    <source>
        <dbReference type="Proteomes" id="UP000232412"/>
    </source>
</evidence>
<dbReference type="InterPro" id="IPR015943">
    <property type="entry name" value="WD40/YVTN_repeat-like_dom_sf"/>
</dbReference>
<dbReference type="InterPro" id="IPR051344">
    <property type="entry name" value="Vgb"/>
</dbReference>
<dbReference type="PANTHER" id="PTHR40274">
    <property type="entry name" value="VIRGINIAMYCIN B LYASE"/>
    <property type="match status" value="1"/>
</dbReference>
<proteinExistence type="predicted"/>
<dbReference type="EMBL" id="FRFC01000003">
    <property type="protein sequence ID" value="SHO45976.1"/>
    <property type="molecule type" value="Genomic_DNA"/>
</dbReference>
<dbReference type="SUPFAM" id="SSF101898">
    <property type="entry name" value="NHL repeat"/>
    <property type="match status" value="1"/>
</dbReference>
<accession>A0A2H1EHH1</accession>
<dbReference type="OrthoDB" id="12253at2157"/>
<dbReference type="Proteomes" id="UP000232412">
    <property type="component" value="Unassembled WGS sequence"/>
</dbReference>
<sequence>MVPKKVILVAVLAVFVIVYAVTSLENNSRMQDVFVSVNKNPYVTEYSLPQDSAPNGLVVAQNGIVWVAAKNATLYSINPSNGVVSSHQIRSDVIPYENARVNATMVWTMLEYDGKIWFSPYGGEALWGFDPIKNDYYTIKPESGTPFQMKSHDGKIWYTTLRGNTVGVLGKTENGTYKISEFHTGNDTGPAGLFLFGNSLWIANVKSQNVVQYAISQKGDAVQNISVLRKIPQDNSSLFSSPTDLHVNNNTVWLTEHGTSFLASYDIGNGIVTRYPTSQNTFHTTTLPFWIRSTNQSNILWFNEHEGNKIGRLDVSNKTLTEYEIPSLPNDGYLTYPLNIAQDQHDEKILWFSEWNTDKIGMINGHASLPFEINLNATHVVVDKNRNAVIEMTIPASKNPETLVLNASSTITPTAELGNLTVKFLPNMVNTSHDNVISILVTNGGVAPGDYTLGLSASDGLVTSTKFVGLTVYDK</sequence>